<evidence type="ECO:0000313" key="2">
    <source>
        <dbReference type="EMBL" id="KAG2541123.1"/>
    </source>
</evidence>
<dbReference type="Proteomes" id="UP000823388">
    <property type="component" value="Chromosome 9N"/>
</dbReference>
<proteinExistence type="predicted"/>
<reference evidence="2" key="1">
    <citation type="submission" date="2020-05" db="EMBL/GenBank/DDBJ databases">
        <title>WGS assembly of Panicum virgatum.</title>
        <authorList>
            <person name="Lovell J.T."/>
            <person name="Jenkins J."/>
            <person name="Shu S."/>
            <person name="Juenger T.E."/>
            <person name="Schmutz J."/>
        </authorList>
    </citation>
    <scope>NUCLEOTIDE SEQUENCE</scope>
    <source>
        <strain evidence="2">AP13</strain>
    </source>
</reference>
<organism evidence="2 3">
    <name type="scientific">Panicum virgatum</name>
    <name type="common">Blackwell switchgrass</name>
    <dbReference type="NCBI Taxonomy" id="38727"/>
    <lineage>
        <taxon>Eukaryota</taxon>
        <taxon>Viridiplantae</taxon>
        <taxon>Streptophyta</taxon>
        <taxon>Embryophyta</taxon>
        <taxon>Tracheophyta</taxon>
        <taxon>Spermatophyta</taxon>
        <taxon>Magnoliopsida</taxon>
        <taxon>Liliopsida</taxon>
        <taxon>Poales</taxon>
        <taxon>Poaceae</taxon>
        <taxon>PACMAD clade</taxon>
        <taxon>Panicoideae</taxon>
        <taxon>Panicodae</taxon>
        <taxon>Paniceae</taxon>
        <taxon>Panicinae</taxon>
        <taxon>Panicum</taxon>
        <taxon>Panicum sect. Hiantes</taxon>
    </lineage>
</organism>
<dbReference type="AlphaFoldDB" id="A0A8T0MX63"/>
<dbReference type="EMBL" id="CM029054">
    <property type="protein sequence ID" value="KAG2541123.1"/>
    <property type="molecule type" value="Genomic_DNA"/>
</dbReference>
<name>A0A8T0MX63_PANVG</name>
<evidence type="ECO:0000256" key="1">
    <source>
        <dbReference type="SAM" id="MobiDB-lite"/>
    </source>
</evidence>
<comment type="caution">
    <text evidence="2">The sequence shown here is derived from an EMBL/GenBank/DDBJ whole genome shotgun (WGS) entry which is preliminary data.</text>
</comment>
<feature type="region of interest" description="Disordered" evidence="1">
    <location>
        <begin position="139"/>
        <end position="190"/>
    </location>
</feature>
<sequence length="200" mass="21768">MRVFAFESGRVGMRAQLAESCVACMLDRVLGVKAGRGRVVRDACTACGREGRTVQIVGDRRGARRSWLRERVFPGHKSLCTLRAESSLIKGQHTERFVARGVRRQILVYCSSSSSRPRVFSSVQVTAGARERVRQIESELGAQQTEPSHASPRAAGDDARAMAWRAGGGARDVERGSLATGPKASPSPRWPLRFSLSGCV</sequence>
<protein>
    <submittedName>
        <fullName evidence="2">Uncharacterized protein</fullName>
    </submittedName>
</protein>
<accession>A0A8T0MX63</accession>
<evidence type="ECO:0000313" key="3">
    <source>
        <dbReference type="Proteomes" id="UP000823388"/>
    </source>
</evidence>
<keyword evidence="3" id="KW-1185">Reference proteome</keyword>
<gene>
    <name evidence="2" type="ORF">PVAP13_9NG606000</name>
</gene>